<dbReference type="OrthoDB" id="8062037at2759"/>
<accession>A0A2I0XJ92</accession>
<evidence type="ECO:0000313" key="16">
    <source>
        <dbReference type="EMBL" id="PKU87982.1"/>
    </source>
</evidence>
<evidence type="ECO:0000256" key="12">
    <source>
        <dbReference type="PROSITE-ProRule" id="PRU00175"/>
    </source>
</evidence>
<gene>
    <name evidence="16" type="primary">RIE1</name>
    <name evidence="16" type="ORF">MA16_Dca007924</name>
</gene>
<feature type="transmembrane region" description="Helical" evidence="14">
    <location>
        <begin position="93"/>
        <end position="110"/>
    </location>
</feature>
<evidence type="ECO:0000256" key="2">
    <source>
        <dbReference type="ARBA" id="ARBA00004141"/>
    </source>
</evidence>
<dbReference type="CDD" id="cd16454">
    <property type="entry name" value="RING-H2_PA-TM-RING"/>
    <property type="match status" value="1"/>
</dbReference>
<feature type="region of interest" description="Disordered" evidence="13">
    <location>
        <begin position="123"/>
        <end position="155"/>
    </location>
</feature>
<dbReference type="GO" id="GO:0016567">
    <property type="term" value="P:protein ubiquitination"/>
    <property type="evidence" value="ECO:0007669"/>
    <property type="project" value="TreeGrafter"/>
</dbReference>
<dbReference type="Pfam" id="PF13639">
    <property type="entry name" value="zf-RING_2"/>
    <property type="match status" value="1"/>
</dbReference>
<keyword evidence="17" id="KW-1185">Reference proteome</keyword>
<dbReference type="GO" id="GO:0006511">
    <property type="term" value="P:ubiquitin-dependent protein catabolic process"/>
    <property type="evidence" value="ECO:0007669"/>
    <property type="project" value="TreeGrafter"/>
</dbReference>
<dbReference type="InterPro" id="IPR013083">
    <property type="entry name" value="Znf_RING/FYVE/PHD"/>
</dbReference>
<dbReference type="SUPFAM" id="SSF57850">
    <property type="entry name" value="RING/U-box"/>
    <property type="match status" value="1"/>
</dbReference>
<dbReference type="GO" id="GO:0016020">
    <property type="term" value="C:membrane"/>
    <property type="evidence" value="ECO:0007669"/>
    <property type="project" value="UniProtKB-SubCell"/>
</dbReference>
<keyword evidence="9" id="KW-0862">Zinc</keyword>
<evidence type="ECO:0000256" key="1">
    <source>
        <dbReference type="ARBA" id="ARBA00000900"/>
    </source>
</evidence>
<keyword evidence="10 14" id="KW-1133">Transmembrane helix</keyword>
<evidence type="ECO:0000256" key="8">
    <source>
        <dbReference type="ARBA" id="ARBA00022786"/>
    </source>
</evidence>
<evidence type="ECO:0000256" key="5">
    <source>
        <dbReference type="ARBA" id="ARBA00022692"/>
    </source>
</evidence>
<keyword evidence="8" id="KW-0833">Ubl conjugation pathway</keyword>
<feature type="domain" description="RING-type" evidence="15">
    <location>
        <begin position="298"/>
        <end position="339"/>
    </location>
</feature>
<reference evidence="16 17" key="1">
    <citation type="journal article" date="2016" name="Sci. Rep.">
        <title>The Dendrobium catenatum Lindl. genome sequence provides insights into polysaccharide synthase, floral development and adaptive evolution.</title>
        <authorList>
            <person name="Zhang G.Q."/>
            <person name="Xu Q."/>
            <person name="Bian C."/>
            <person name="Tsai W.C."/>
            <person name="Yeh C.M."/>
            <person name="Liu K.W."/>
            <person name="Yoshida K."/>
            <person name="Zhang L.S."/>
            <person name="Chang S.B."/>
            <person name="Chen F."/>
            <person name="Shi Y."/>
            <person name="Su Y.Y."/>
            <person name="Zhang Y.Q."/>
            <person name="Chen L.J."/>
            <person name="Yin Y."/>
            <person name="Lin M."/>
            <person name="Huang H."/>
            <person name="Deng H."/>
            <person name="Wang Z.W."/>
            <person name="Zhu S.L."/>
            <person name="Zhao X."/>
            <person name="Deng C."/>
            <person name="Niu S.C."/>
            <person name="Huang J."/>
            <person name="Wang M."/>
            <person name="Liu G.H."/>
            <person name="Yang H.J."/>
            <person name="Xiao X.J."/>
            <person name="Hsiao Y.Y."/>
            <person name="Wu W.L."/>
            <person name="Chen Y.Y."/>
            <person name="Mitsuda N."/>
            <person name="Ohme-Takagi M."/>
            <person name="Luo Y.B."/>
            <person name="Van de Peer Y."/>
            <person name="Liu Z.J."/>
        </authorList>
    </citation>
    <scope>NUCLEOTIDE SEQUENCE [LARGE SCALE GENOMIC DNA]</scope>
    <source>
        <tissue evidence="16">The whole plant</tissue>
    </source>
</reference>
<dbReference type="Proteomes" id="UP000233837">
    <property type="component" value="Unassembled WGS sequence"/>
</dbReference>
<feature type="transmembrane region" description="Helical" evidence="14">
    <location>
        <begin position="168"/>
        <end position="186"/>
    </location>
</feature>
<organism evidence="16 17">
    <name type="scientific">Dendrobium catenatum</name>
    <dbReference type="NCBI Taxonomy" id="906689"/>
    <lineage>
        <taxon>Eukaryota</taxon>
        <taxon>Viridiplantae</taxon>
        <taxon>Streptophyta</taxon>
        <taxon>Embryophyta</taxon>
        <taxon>Tracheophyta</taxon>
        <taxon>Spermatophyta</taxon>
        <taxon>Magnoliopsida</taxon>
        <taxon>Liliopsida</taxon>
        <taxon>Asparagales</taxon>
        <taxon>Orchidaceae</taxon>
        <taxon>Epidendroideae</taxon>
        <taxon>Malaxideae</taxon>
        <taxon>Dendrobiinae</taxon>
        <taxon>Dendrobium</taxon>
    </lineage>
</organism>
<keyword evidence="11 14" id="KW-0472">Membrane</keyword>
<comment type="subcellular location">
    <subcellularLocation>
        <location evidence="2">Membrane</location>
        <topology evidence="2">Multi-pass membrane protein</topology>
    </subcellularLocation>
</comment>
<feature type="transmembrane region" description="Helical" evidence="14">
    <location>
        <begin position="222"/>
        <end position="242"/>
    </location>
</feature>
<keyword evidence="6" id="KW-0479">Metal-binding</keyword>
<evidence type="ECO:0000256" key="4">
    <source>
        <dbReference type="ARBA" id="ARBA00022679"/>
    </source>
</evidence>
<dbReference type="AlphaFoldDB" id="A0A2I0XJ92"/>
<evidence type="ECO:0000313" key="17">
    <source>
        <dbReference type="Proteomes" id="UP000233837"/>
    </source>
</evidence>
<dbReference type="STRING" id="906689.A0A2I0XJ92"/>
<dbReference type="GO" id="GO:0061630">
    <property type="term" value="F:ubiquitin protein ligase activity"/>
    <property type="evidence" value="ECO:0007669"/>
    <property type="project" value="UniProtKB-EC"/>
</dbReference>
<dbReference type="EMBL" id="KZ501830">
    <property type="protein sequence ID" value="PKU87982.1"/>
    <property type="molecule type" value="Genomic_DNA"/>
</dbReference>
<evidence type="ECO:0000256" key="6">
    <source>
        <dbReference type="ARBA" id="ARBA00022723"/>
    </source>
</evidence>
<reference evidence="16 17" key="2">
    <citation type="journal article" date="2017" name="Nature">
        <title>The Apostasia genome and the evolution of orchids.</title>
        <authorList>
            <person name="Zhang G.Q."/>
            <person name="Liu K.W."/>
            <person name="Li Z."/>
            <person name="Lohaus R."/>
            <person name="Hsiao Y.Y."/>
            <person name="Niu S.C."/>
            <person name="Wang J.Y."/>
            <person name="Lin Y.C."/>
            <person name="Xu Q."/>
            <person name="Chen L.J."/>
            <person name="Yoshida K."/>
            <person name="Fujiwara S."/>
            <person name="Wang Z.W."/>
            <person name="Zhang Y.Q."/>
            <person name="Mitsuda N."/>
            <person name="Wang M."/>
            <person name="Liu G.H."/>
            <person name="Pecoraro L."/>
            <person name="Huang H.X."/>
            <person name="Xiao X.J."/>
            <person name="Lin M."/>
            <person name="Wu X.Y."/>
            <person name="Wu W.L."/>
            <person name="Chen Y.Y."/>
            <person name="Chang S.B."/>
            <person name="Sakamoto S."/>
            <person name="Ohme-Takagi M."/>
            <person name="Yagi M."/>
            <person name="Zeng S.J."/>
            <person name="Shen C.Y."/>
            <person name="Yeh C.M."/>
            <person name="Luo Y.B."/>
            <person name="Tsai W.C."/>
            <person name="Van de Peer Y."/>
            <person name="Liu Z.J."/>
        </authorList>
    </citation>
    <scope>NUCLEOTIDE SEQUENCE [LARGE SCALE GENOMIC DNA]</scope>
    <source>
        <tissue evidence="16">The whole plant</tissue>
    </source>
</reference>
<sequence>MEDIASPEPLLRRSLASRQNRVAAFLGRAAGRRGPPALVRETAARQLDERRADWAYSRPVVAVDIAWNLSFAVVSASVIAASTCERPNVPVRVWIAVYALQCVLHVALVWSEYRRRRGDEGRVIGDEESSGEPTALDFGSVDSGEESDDSGSGRRSQRASYAKRCESVNTMASFLWWIVGFYWIISGGEALVQNAPKLYWLAVVFLAFDVCFAIFCVALAFVIGIALCCCLPCIIAILYAIAGQEGASDADINLLPRYRYAASNDNRENKGDVGIMSPITNGSENFPERVILREYAECCICLSSYEDGNELHALPCNHHFHSACITKWLKINATCPLCKYNILKSNDCV</sequence>
<dbReference type="PANTHER" id="PTHR45977:SF11">
    <property type="entry name" value="E3 UBIQUITIN PROTEIN LIGASE RIE1"/>
    <property type="match status" value="1"/>
</dbReference>
<proteinExistence type="predicted"/>
<dbReference type="EC" id="2.3.2.27" evidence="3"/>
<name>A0A2I0XJ92_9ASPA</name>
<evidence type="ECO:0000256" key="3">
    <source>
        <dbReference type="ARBA" id="ARBA00012483"/>
    </source>
</evidence>
<dbReference type="Gene3D" id="3.30.40.10">
    <property type="entry name" value="Zinc/RING finger domain, C3HC4 (zinc finger)"/>
    <property type="match status" value="1"/>
</dbReference>
<evidence type="ECO:0000256" key="14">
    <source>
        <dbReference type="SAM" id="Phobius"/>
    </source>
</evidence>
<keyword evidence="5 14" id="KW-0812">Transmembrane</keyword>
<feature type="transmembrane region" description="Helical" evidence="14">
    <location>
        <begin position="198"/>
        <end position="217"/>
    </location>
</feature>
<evidence type="ECO:0000256" key="10">
    <source>
        <dbReference type="ARBA" id="ARBA00022989"/>
    </source>
</evidence>
<evidence type="ECO:0000256" key="9">
    <source>
        <dbReference type="ARBA" id="ARBA00022833"/>
    </source>
</evidence>
<evidence type="ECO:0000256" key="13">
    <source>
        <dbReference type="SAM" id="MobiDB-lite"/>
    </source>
</evidence>
<keyword evidence="7 12" id="KW-0863">Zinc-finger</keyword>
<keyword evidence="4" id="KW-0808">Transferase</keyword>
<dbReference type="PROSITE" id="PS50089">
    <property type="entry name" value="ZF_RING_2"/>
    <property type="match status" value="1"/>
</dbReference>
<dbReference type="InterPro" id="IPR001841">
    <property type="entry name" value="Znf_RING"/>
</dbReference>
<comment type="catalytic activity">
    <reaction evidence="1">
        <text>S-ubiquitinyl-[E2 ubiquitin-conjugating enzyme]-L-cysteine + [acceptor protein]-L-lysine = [E2 ubiquitin-conjugating enzyme]-L-cysteine + N(6)-ubiquitinyl-[acceptor protein]-L-lysine.</text>
        <dbReference type="EC" id="2.3.2.27"/>
    </reaction>
</comment>
<evidence type="ECO:0000259" key="15">
    <source>
        <dbReference type="PROSITE" id="PS50089"/>
    </source>
</evidence>
<feature type="transmembrane region" description="Helical" evidence="14">
    <location>
        <begin position="60"/>
        <end position="81"/>
    </location>
</feature>
<evidence type="ECO:0000256" key="7">
    <source>
        <dbReference type="ARBA" id="ARBA00022771"/>
    </source>
</evidence>
<evidence type="ECO:0000256" key="11">
    <source>
        <dbReference type="ARBA" id="ARBA00023136"/>
    </source>
</evidence>
<dbReference type="PANTHER" id="PTHR45977">
    <property type="entry name" value="TARGET OF ERK KINASE MPK-1"/>
    <property type="match status" value="1"/>
</dbReference>
<dbReference type="GO" id="GO:0000325">
    <property type="term" value="C:plant-type vacuole"/>
    <property type="evidence" value="ECO:0007669"/>
    <property type="project" value="TreeGrafter"/>
</dbReference>
<dbReference type="SMART" id="SM00184">
    <property type="entry name" value="RING"/>
    <property type="match status" value="1"/>
</dbReference>
<dbReference type="GO" id="GO:0008270">
    <property type="term" value="F:zinc ion binding"/>
    <property type="evidence" value="ECO:0007669"/>
    <property type="project" value="UniProtKB-KW"/>
</dbReference>
<protein>
    <recommendedName>
        <fullName evidence="3">RING-type E3 ubiquitin transferase</fullName>
        <ecNumber evidence="3">2.3.2.27</ecNumber>
    </recommendedName>
</protein>